<keyword evidence="2" id="KW-1185">Reference proteome</keyword>
<dbReference type="Proteomes" id="UP000002059">
    <property type="component" value="Partially assembled WGS sequence"/>
</dbReference>
<sequence length="159" mass="17499">MLNHQQTLTNTAGDLGKSVKSQSIFLAHIRTIKQLIMFVDGPFDLRPSAYPATNRCQISRYAYDTNVSNSHVPWSISQLSRLLSRRFSASPRPGLKDVSGVAGHLLSALGSFSIHPLAVEKQERDTAVDCIVLRMRTSASGETNGRMIVACCHESNDKQ</sequence>
<dbReference type="GeneID" id="9101280"/>
<protein>
    <submittedName>
        <fullName evidence="1">Uncharacterized protein</fullName>
    </submittedName>
</protein>
<dbReference type="AlphaFoldDB" id="C1GQ02"/>
<evidence type="ECO:0000313" key="1">
    <source>
        <dbReference type="EMBL" id="EEH36274.2"/>
    </source>
</evidence>
<proteinExistence type="predicted"/>
<dbReference type="RefSeq" id="XP_015700407.1">
    <property type="nucleotide sequence ID" value="XM_015844072.1"/>
</dbReference>
<organism evidence="1 2">
    <name type="scientific">Paracoccidioides lutzii (strain ATCC MYA-826 / Pb01)</name>
    <name type="common">Paracoccidioides brasiliensis</name>
    <dbReference type="NCBI Taxonomy" id="502779"/>
    <lineage>
        <taxon>Eukaryota</taxon>
        <taxon>Fungi</taxon>
        <taxon>Dikarya</taxon>
        <taxon>Ascomycota</taxon>
        <taxon>Pezizomycotina</taxon>
        <taxon>Eurotiomycetes</taxon>
        <taxon>Eurotiomycetidae</taxon>
        <taxon>Onygenales</taxon>
        <taxon>Ajellomycetaceae</taxon>
        <taxon>Paracoccidioides</taxon>
    </lineage>
</organism>
<dbReference type="KEGG" id="pbl:PAAG_00597"/>
<gene>
    <name evidence="1" type="ORF">PAAG_00597</name>
</gene>
<dbReference type="HOGENOM" id="CLU_1661325_0_0_1"/>
<evidence type="ECO:0000313" key="2">
    <source>
        <dbReference type="Proteomes" id="UP000002059"/>
    </source>
</evidence>
<dbReference type="VEuPathDB" id="FungiDB:PAAG_00597"/>
<accession>C1GQ02</accession>
<name>C1GQ02_PARBA</name>
<dbReference type="EMBL" id="KN293992">
    <property type="protein sequence ID" value="EEH36274.2"/>
    <property type="molecule type" value="Genomic_DNA"/>
</dbReference>
<reference evidence="1 2" key="1">
    <citation type="journal article" date="2011" name="PLoS Genet.">
        <title>Comparative genomic analysis of human fungal pathogens causing paracoccidioidomycosis.</title>
        <authorList>
            <person name="Desjardins C.A."/>
            <person name="Champion M.D."/>
            <person name="Holder J.W."/>
            <person name="Muszewska A."/>
            <person name="Goldberg J."/>
            <person name="Bailao A.M."/>
            <person name="Brigido M.M."/>
            <person name="Ferreira M.E."/>
            <person name="Garcia A.M."/>
            <person name="Grynberg M."/>
            <person name="Gujja S."/>
            <person name="Heiman D.I."/>
            <person name="Henn M.R."/>
            <person name="Kodira C.D."/>
            <person name="Leon-Narvaez H."/>
            <person name="Longo L.V."/>
            <person name="Ma L.J."/>
            <person name="Malavazi I."/>
            <person name="Matsuo A.L."/>
            <person name="Morais F.V."/>
            <person name="Pereira M."/>
            <person name="Rodriguez-Brito S."/>
            <person name="Sakthikumar S."/>
            <person name="Salem-Izacc S.M."/>
            <person name="Sykes S.M."/>
            <person name="Teixeira M.M."/>
            <person name="Vallejo M.C."/>
            <person name="Walter M.E."/>
            <person name="Yandava C."/>
            <person name="Young S."/>
            <person name="Zeng Q."/>
            <person name="Zucker J."/>
            <person name="Felipe M.S."/>
            <person name="Goldman G.H."/>
            <person name="Haas B.J."/>
            <person name="McEwen J.G."/>
            <person name="Nino-Vega G."/>
            <person name="Puccia R."/>
            <person name="San-Blas G."/>
            <person name="Soares C.M."/>
            <person name="Birren B.W."/>
            <person name="Cuomo C.A."/>
        </authorList>
    </citation>
    <scope>NUCLEOTIDE SEQUENCE [LARGE SCALE GENOMIC DNA]</scope>
    <source>
        <strain evidence="2">ATCC MYA-826 / Pb01</strain>
    </source>
</reference>